<proteinExistence type="predicted"/>
<evidence type="ECO:0000313" key="1">
    <source>
        <dbReference type="EMBL" id="PWW77811.1"/>
    </source>
</evidence>
<reference evidence="1 2" key="1">
    <citation type="submission" date="2018-03" db="EMBL/GenBank/DDBJ databases">
        <title>Genomes of Pezizomycetes fungi and the evolution of truffles.</title>
        <authorList>
            <person name="Murat C."/>
            <person name="Payen T."/>
            <person name="Noel B."/>
            <person name="Kuo A."/>
            <person name="Martin F.M."/>
        </authorList>
    </citation>
    <scope>NUCLEOTIDE SEQUENCE [LARGE SCALE GENOMIC DNA]</scope>
    <source>
        <strain evidence="1">091103-1</strain>
    </source>
</reference>
<dbReference type="AlphaFoldDB" id="A0A317SX94"/>
<sequence>MQQDLFLVLLRFRSFPWTAVACRPHYRLFQRDRLWDALFFFFFPLLPCSASLVRECLADCWFVGGQVMDGGNERENYHPIFSFPFLGPDADV</sequence>
<protein>
    <submittedName>
        <fullName evidence="1">Uncharacterized protein</fullName>
    </submittedName>
</protein>
<dbReference type="Proteomes" id="UP000246991">
    <property type="component" value="Unassembled WGS sequence"/>
</dbReference>
<evidence type="ECO:0000313" key="2">
    <source>
        <dbReference type="Proteomes" id="UP000246991"/>
    </source>
</evidence>
<comment type="caution">
    <text evidence="1">The sequence shown here is derived from an EMBL/GenBank/DDBJ whole genome shotgun (WGS) entry which is preliminary data.</text>
</comment>
<accession>A0A317SX94</accession>
<organism evidence="1 2">
    <name type="scientific">Tuber magnatum</name>
    <name type="common">white Piedmont truffle</name>
    <dbReference type="NCBI Taxonomy" id="42249"/>
    <lineage>
        <taxon>Eukaryota</taxon>
        <taxon>Fungi</taxon>
        <taxon>Dikarya</taxon>
        <taxon>Ascomycota</taxon>
        <taxon>Pezizomycotina</taxon>
        <taxon>Pezizomycetes</taxon>
        <taxon>Pezizales</taxon>
        <taxon>Tuberaceae</taxon>
        <taxon>Tuber</taxon>
    </lineage>
</organism>
<gene>
    <name evidence="1" type="ORF">C7212DRAFT_356864</name>
</gene>
<dbReference type="EMBL" id="PYWC01000020">
    <property type="protein sequence ID" value="PWW77811.1"/>
    <property type="molecule type" value="Genomic_DNA"/>
</dbReference>
<name>A0A317SX94_9PEZI</name>
<keyword evidence="2" id="KW-1185">Reference proteome</keyword>